<reference evidence="1" key="1">
    <citation type="submission" date="2023-10" db="EMBL/GenBank/DDBJ databases">
        <title>Genome assembly of Pristionchus species.</title>
        <authorList>
            <person name="Yoshida K."/>
            <person name="Sommer R.J."/>
        </authorList>
    </citation>
    <scope>NUCLEOTIDE SEQUENCE</scope>
    <source>
        <strain evidence="1">RS5133</strain>
    </source>
</reference>
<accession>A0AAV5VNZ9</accession>
<name>A0AAV5VNZ9_9BILA</name>
<keyword evidence="2" id="KW-1185">Reference proteome</keyword>
<evidence type="ECO:0000313" key="1">
    <source>
        <dbReference type="EMBL" id="GMT21275.1"/>
    </source>
</evidence>
<comment type="caution">
    <text evidence="1">The sequence shown here is derived from an EMBL/GenBank/DDBJ whole genome shotgun (WGS) entry which is preliminary data.</text>
</comment>
<feature type="non-terminal residue" evidence="1">
    <location>
        <position position="84"/>
    </location>
</feature>
<sequence length="84" mass="9130">KGATVFLALGDLQTTMYACRMEKSKIVLNLGTSSQFAFCPDSVSGLDPAILNRPHCRVDPYFNNDELVVCASMNGGNMVEDVIK</sequence>
<evidence type="ECO:0000313" key="2">
    <source>
        <dbReference type="Proteomes" id="UP001432322"/>
    </source>
</evidence>
<proteinExistence type="predicted"/>
<dbReference type="AlphaFoldDB" id="A0AAV5VNZ9"/>
<organism evidence="1 2">
    <name type="scientific">Pristionchus fissidentatus</name>
    <dbReference type="NCBI Taxonomy" id="1538716"/>
    <lineage>
        <taxon>Eukaryota</taxon>
        <taxon>Metazoa</taxon>
        <taxon>Ecdysozoa</taxon>
        <taxon>Nematoda</taxon>
        <taxon>Chromadorea</taxon>
        <taxon>Rhabditida</taxon>
        <taxon>Rhabditina</taxon>
        <taxon>Diplogasteromorpha</taxon>
        <taxon>Diplogasteroidea</taxon>
        <taxon>Neodiplogasteridae</taxon>
        <taxon>Pristionchus</taxon>
    </lineage>
</organism>
<feature type="non-terminal residue" evidence="1">
    <location>
        <position position="1"/>
    </location>
</feature>
<dbReference type="EMBL" id="BTSY01000003">
    <property type="protein sequence ID" value="GMT21275.1"/>
    <property type="molecule type" value="Genomic_DNA"/>
</dbReference>
<protein>
    <submittedName>
        <fullName evidence="1">Uncharacterized protein</fullName>
    </submittedName>
</protein>
<dbReference type="Proteomes" id="UP001432322">
    <property type="component" value="Unassembled WGS sequence"/>
</dbReference>
<gene>
    <name evidence="1" type="ORF">PFISCL1PPCAC_12572</name>
</gene>